<evidence type="ECO:0000313" key="2">
    <source>
        <dbReference type="Proteomes" id="UP000705823"/>
    </source>
</evidence>
<proteinExistence type="predicted"/>
<dbReference type="RefSeq" id="WP_142979897.1">
    <property type="nucleotide sequence ID" value="NZ_RKLU01000003.1"/>
</dbReference>
<dbReference type="InterPro" id="IPR046243">
    <property type="entry name" value="DUF6276"/>
</dbReference>
<name>A0A8J8TBV0_9EURY</name>
<dbReference type="Proteomes" id="UP000705823">
    <property type="component" value="Unassembled WGS sequence"/>
</dbReference>
<reference evidence="1" key="1">
    <citation type="submission" date="2019-02" db="EMBL/GenBank/DDBJ databases">
        <title>Halonotius sp. a new haloarchaeum isolated from saline soil.</title>
        <authorList>
            <person name="Duran-Viseras A."/>
            <person name="Sanchez-Porro C."/>
            <person name="Ventosa A."/>
        </authorList>
    </citation>
    <scope>NUCLEOTIDE SEQUENCE</scope>
    <source>
        <strain evidence="1">F15B</strain>
    </source>
</reference>
<accession>A0A8J8TBV0</accession>
<protein>
    <submittedName>
        <fullName evidence="1">Uncharacterized protein</fullName>
    </submittedName>
</protein>
<comment type="caution">
    <text evidence="1">The sequence shown here is derived from an EMBL/GenBank/DDBJ whole genome shotgun (WGS) entry which is preliminary data.</text>
</comment>
<evidence type="ECO:0000313" key="1">
    <source>
        <dbReference type="EMBL" id="TQQ81337.1"/>
    </source>
</evidence>
<dbReference type="Pfam" id="PF19792">
    <property type="entry name" value="DUF6276"/>
    <property type="match status" value="1"/>
</dbReference>
<sequence>MSDDCPDCDCPRVTMLVPDALADYTDADALACCPECLRAEPCEAAADGEPEFETIHPRFPHGDNGVAFVLLLQRLDSLALNRADIESLIDDLHATGTDVFMTLDRLREADLEPYLDLGRRREQLEDVVYE</sequence>
<keyword evidence="2" id="KW-1185">Reference proteome</keyword>
<gene>
    <name evidence="1" type="ORF">EGH24_09470</name>
</gene>
<organism evidence="1 2">
    <name type="scientific">Halonotius terrestris</name>
    <dbReference type="NCBI Taxonomy" id="2487750"/>
    <lineage>
        <taxon>Archaea</taxon>
        <taxon>Methanobacteriati</taxon>
        <taxon>Methanobacteriota</taxon>
        <taxon>Stenosarchaea group</taxon>
        <taxon>Halobacteria</taxon>
        <taxon>Halobacteriales</taxon>
        <taxon>Haloferacaceae</taxon>
        <taxon>Halonotius</taxon>
    </lineage>
</organism>
<dbReference type="EMBL" id="RKLU01000003">
    <property type="protein sequence ID" value="TQQ81337.1"/>
    <property type="molecule type" value="Genomic_DNA"/>
</dbReference>
<dbReference type="AlphaFoldDB" id="A0A8J8TBV0"/>
<dbReference type="OrthoDB" id="212944at2157"/>